<protein>
    <submittedName>
        <fullName evidence="1">Phosphoglycolate phosphatase</fullName>
    </submittedName>
</protein>
<dbReference type="Gene3D" id="1.10.150.240">
    <property type="entry name" value="Putative phosphatase, domain 2"/>
    <property type="match status" value="1"/>
</dbReference>
<dbReference type="STRING" id="195064.SAMN05421721_104191"/>
<dbReference type="SUPFAM" id="SSF56784">
    <property type="entry name" value="HAD-like"/>
    <property type="match status" value="1"/>
</dbReference>
<dbReference type="RefSeq" id="WP_090484090.1">
    <property type="nucleotide sequence ID" value="NZ_FOUO01000004.1"/>
</dbReference>
<dbReference type="NCBIfam" id="TIGR01549">
    <property type="entry name" value="HAD-SF-IA-v1"/>
    <property type="match status" value="1"/>
</dbReference>
<sequence>MKQIRNYQLLVFDWDGTLMDSIGRIVHCLQGAIHALGLEERPRQALKDVIGLGLQDAILQLYPEADEALCEAFTHAYRERYLGDDPTPSPLFPGVPQVLADLEAAGYWLGVATGMSRKGLDRKLTSTGLGSRFLVTRCAEEAFSKPHPALLQAVMDYAGVPPEETLMIGDSVLDLQMAANAGTDGVGVTTGVHDAGWLASHAPRILLDDLRQLPHWLATGGVRAPSDAS</sequence>
<dbReference type="EMBL" id="FOUO01000004">
    <property type="protein sequence ID" value="SFM39968.1"/>
    <property type="molecule type" value="Genomic_DNA"/>
</dbReference>
<proteinExistence type="predicted"/>
<dbReference type="SFLD" id="SFLDG01129">
    <property type="entry name" value="C1.5:_HAD__Beta-PGM__Phosphata"/>
    <property type="match status" value="1"/>
</dbReference>
<evidence type="ECO:0000313" key="1">
    <source>
        <dbReference type="EMBL" id="SFM39968.1"/>
    </source>
</evidence>
<dbReference type="GO" id="GO:0005829">
    <property type="term" value="C:cytosol"/>
    <property type="evidence" value="ECO:0007669"/>
    <property type="project" value="TreeGrafter"/>
</dbReference>
<dbReference type="Gene3D" id="3.40.50.1000">
    <property type="entry name" value="HAD superfamily/HAD-like"/>
    <property type="match status" value="1"/>
</dbReference>
<dbReference type="Pfam" id="PF13419">
    <property type="entry name" value="HAD_2"/>
    <property type="match status" value="1"/>
</dbReference>
<dbReference type="GO" id="GO:0008967">
    <property type="term" value="F:phosphoglycolate phosphatase activity"/>
    <property type="evidence" value="ECO:0007669"/>
    <property type="project" value="TreeGrafter"/>
</dbReference>
<name>A0A1I4QIQ4_ECTMO</name>
<dbReference type="InterPro" id="IPR023214">
    <property type="entry name" value="HAD_sf"/>
</dbReference>
<dbReference type="InterPro" id="IPR041492">
    <property type="entry name" value="HAD_2"/>
</dbReference>
<dbReference type="OrthoDB" id="9782449at2"/>
<dbReference type="InterPro" id="IPR050155">
    <property type="entry name" value="HAD-like_hydrolase_sf"/>
</dbReference>
<dbReference type="PANTHER" id="PTHR43434">
    <property type="entry name" value="PHOSPHOGLYCOLATE PHOSPHATASE"/>
    <property type="match status" value="1"/>
</dbReference>
<dbReference type="InterPro" id="IPR036412">
    <property type="entry name" value="HAD-like_sf"/>
</dbReference>
<dbReference type="InterPro" id="IPR023198">
    <property type="entry name" value="PGP-like_dom2"/>
</dbReference>
<evidence type="ECO:0000313" key="2">
    <source>
        <dbReference type="Proteomes" id="UP000199556"/>
    </source>
</evidence>
<dbReference type="SFLD" id="SFLDS00003">
    <property type="entry name" value="Haloacid_Dehalogenase"/>
    <property type="match status" value="1"/>
</dbReference>
<dbReference type="PANTHER" id="PTHR43434:SF24">
    <property type="entry name" value="HYDROLASE-RELATED"/>
    <property type="match status" value="1"/>
</dbReference>
<dbReference type="NCBIfam" id="TIGR01509">
    <property type="entry name" value="HAD-SF-IA-v3"/>
    <property type="match status" value="1"/>
</dbReference>
<gene>
    <name evidence="1" type="ORF">SAMN05421721_104191</name>
</gene>
<keyword evidence="2" id="KW-1185">Reference proteome</keyword>
<accession>A0A1I4QIQ4</accession>
<reference evidence="1 2" key="1">
    <citation type="submission" date="2016-10" db="EMBL/GenBank/DDBJ databases">
        <authorList>
            <person name="de Groot N.N."/>
        </authorList>
    </citation>
    <scope>NUCLEOTIDE SEQUENCE [LARGE SCALE GENOMIC DNA]</scope>
    <source>
        <strain evidence="1 2">DSM 4180</strain>
    </source>
</reference>
<dbReference type="GO" id="GO:0006281">
    <property type="term" value="P:DNA repair"/>
    <property type="evidence" value="ECO:0007669"/>
    <property type="project" value="TreeGrafter"/>
</dbReference>
<dbReference type="AlphaFoldDB" id="A0A1I4QIQ4"/>
<dbReference type="InterPro" id="IPR006439">
    <property type="entry name" value="HAD-SF_hydro_IA"/>
</dbReference>
<dbReference type="Proteomes" id="UP000199556">
    <property type="component" value="Unassembled WGS sequence"/>
</dbReference>
<organism evidence="1 2">
    <name type="scientific">Ectothiorhodospira mobilis</name>
    <dbReference type="NCBI Taxonomy" id="195064"/>
    <lineage>
        <taxon>Bacteria</taxon>
        <taxon>Pseudomonadati</taxon>
        <taxon>Pseudomonadota</taxon>
        <taxon>Gammaproteobacteria</taxon>
        <taxon>Chromatiales</taxon>
        <taxon>Ectothiorhodospiraceae</taxon>
        <taxon>Ectothiorhodospira</taxon>
    </lineage>
</organism>